<dbReference type="OrthoDB" id="7933579at2"/>
<gene>
    <name evidence="2" type="ORF">SAMN04488557_2108</name>
</gene>
<dbReference type="Proteomes" id="UP000199423">
    <property type="component" value="Unassembled WGS sequence"/>
</dbReference>
<dbReference type="AlphaFoldDB" id="A0A1I7NGT4"/>
<protein>
    <submittedName>
        <fullName evidence="2">Uncharacterized protein</fullName>
    </submittedName>
</protein>
<sequence length="92" mass="10004">MSKFSFTYAAGATFAILAGAISFNTSAAYAGGGAKEVFVQDYNFSKPMHGYSGHSGNYYCDYQRLPTRKCVTNANGSESCKIVGWTLREMCQ</sequence>
<keyword evidence="3" id="KW-1185">Reference proteome</keyword>
<dbReference type="EMBL" id="FPCH01000002">
    <property type="protein sequence ID" value="SFV33776.1"/>
    <property type="molecule type" value="Genomic_DNA"/>
</dbReference>
<keyword evidence="1" id="KW-0732">Signal</keyword>
<accession>A0A1I7NGT4</accession>
<feature type="chain" id="PRO_5011791569" evidence="1">
    <location>
        <begin position="31"/>
        <end position="92"/>
    </location>
</feature>
<proteinExistence type="predicted"/>
<reference evidence="3" key="1">
    <citation type="submission" date="2016-10" db="EMBL/GenBank/DDBJ databases">
        <authorList>
            <person name="Varghese N."/>
            <person name="Submissions S."/>
        </authorList>
    </citation>
    <scope>NUCLEOTIDE SEQUENCE [LARGE SCALE GENOMIC DNA]</scope>
    <source>
        <strain evidence="3">DSM 1565</strain>
    </source>
</reference>
<evidence type="ECO:0000313" key="2">
    <source>
        <dbReference type="EMBL" id="SFV33776.1"/>
    </source>
</evidence>
<evidence type="ECO:0000256" key="1">
    <source>
        <dbReference type="SAM" id="SignalP"/>
    </source>
</evidence>
<organism evidence="2 3">
    <name type="scientific">Hyphomicrobium facile</name>
    <dbReference type="NCBI Taxonomy" id="51670"/>
    <lineage>
        <taxon>Bacteria</taxon>
        <taxon>Pseudomonadati</taxon>
        <taxon>Pseudomonadota</taxon>
        <taxon>Alphaproteobacteria</taxon>
        <taxon>Hyphomicrobiales</taxon>
        <taxon>Hyphomicrobiaceae</taxon>
        <taxon>Hyphomicrobium</taxon>
    </lineage>
</organism>
<dbReference type="RefSeq" id="WP_092867635.1">
    <property type="nucleotide sequence ID" value="NZ_FPCH01000002.1"/>
</dbReference>
<feature type="signal peptide" evidence="1">
    <location>
        <begin position="1"/>
        <end position="30"/>
    </location>
</feature>
<evidence type="ECO:0000313" key="3">
    <source>
        <dbReference type="Proteomes" id="UP000199423"/>
    </source>
</evidence>
<name>A0A1I7NGT4_9HYPH</name>
<dbReference type="STRING" id="51670.SAMN04488557_2108"/>